<gene>
    <name evidence="2" type="ORF">J0M35_14530</name>
</gene>
<dbReference type="InterPro" id="IPR029044">
    <property type="entry name" value="Nucleotide-diphossugar_trans"/>
</dbReference>
<dbReference type="InterPro" id="IPR050834">
    <property type="entry name" value="Glycosyltransf_2"/>
</dbReference>
<name>A0A8J7PJJ4_9BACT</name>
<feature type="domain" description="Glycosyltransferase 2-like" evidence="1">
    <location>
        <begin position="6"/>
        <end position="132"/>
    </location>
</feature>
<proteinExistence type="predicted"/>
<comment type="caution">
    <text evidence="2">The sequence shown here is derived from an EMBL/GenBank/DDBJ whole genome shotgun (WGS) entry which is preliminary data.</text>
</comment>
<dbReference type="Proteomes" id="UP000664277">
    <property type="component" value="Unassembled WGS sequence"/>
</dbReference>
<dbReference type="EMBL" id="JAFLCK010000022">
    <property type="protein sequence ID" value="MBN8661578.1"/>
    <property type="molecule type" value="Genomic_DNA"/>
</dbReference>
<sequence>MAGLISILLPVYNGAKYLESALDSLFAQTDQNFEIIACDDGSTDDSLSILQNYAGRFPQLKVHINEKNLGLFGNYNQCLQLAAGEFIKPFAQDDKLSPHYLAKARRALDEHPQVSLVLTAKSILDGQGGETRAPSLNRECIFPGKFLITWSLILLDNRLGEPVVGMFRAKDKGYGYDTRYFHFGDLEYWFRILEKGDLYFINEPLCSFRLHEGGTTTVNHRHLRDLLDCFKLGVQYYCYLEEIGESLDHYFKRLIEFSSLQVDHLVREQGLSLQAVRRTAPEAIPSGRPELSDDYAQMLFLALRYISPTIAELDHLKRCREKDHINFQNEIDKIHRSLSWKVTAPLRAIRKLK</sequence>
<dbReference type="SUPFAM" id="SSF53448">
    <property type="entry name" value="Nucleotide-diphospho-sugar transferases"/>
    <property type="match status" value="1"/>
</dbReference>
<protein>
    <submittedName>
        <fullName evidence="2">Glycosyltransferase</fullName>
    </submittedName>
</protein>
<dbReference type="PANTHER" id="PTHR43685:SF11">
    <property type="entry name" value="GLYCOSYLTRANSFERASE TAGX-RELATED"/>
    <property type="match status" value="1"/>
</dbReference>
<dbReference type="InterPro" id="IPR001173">
    <property type="entry name" value="Glyco_trans_2-like"/>
</dbReference>
<dbReference type="AlphaFoldDB" id="A0A8J7PJJ4"/>
<dbReference type="Gene3D" id="3.90.550.10">
    <property type="entry name" value="Spore Coat Polysaccharide Biosynthesis Protein SpsA, Chain A"/>
    <property type="match status" value="1"/>
</dbReference>
<accession>A0A8J7PJJ4</accession>
<evidence type="ECO:0000313" key="3">
    <source>
        <dbReference type="Proteomes" id="UP000664277"/>
    </source>
</evidence>
<reference evidence="2" key="1">
    <citation type="submission" date="2021-02" db="EMBL/GenBank/DDBJ databases">
        <title>Genome-Resolved Metagenomics of a Microbial Community Performing Photosynthetic Biological Nutrient Removal.</title>
        <authorList>
            <person name="Mcdaniel E.A."/>
        </authorList>
    </citation>
    <scope>NUCLEOTIDE SEQUENCE</scope>
    <source>
        <strain evidence="2">UWPOB_OBS1</strain>
    </source>
</reference>
<dbReference type="CDD" id="cd00761">
    <property type="entry name" value="Glyco_tranf_GTA_type"/>
    <property type="match status" value="1"/>
</dbReference>
<dbReference type="Pfam" id="PF00535">
    <property type="entry name" value="Glycos_transf_2"/>
    <property type="match status" value="1"/>
</dbReference>
<evidence type="ECO:0000313" key="2">
    <source>
        <dbReference type="EMBL" id="MBN8661578.1"/>
    </source>
</evidence>
<dbReference type="PANTHER" id="PTHR43685">
    <property type="entry name" value="GLYCOSYLTRANSFERASE"/>
    <property type="match status" value="1"/>
</dbReference>
<evidence type="ECO:0000259" key="1">
    <source>
        <dbReference type="Pfam" id="PF00535"/>
    </source>
</evidence>
<organism evidence="2 3">
    <name type="scientific">Candidatus Obscuribacter phosphatis</name>
    <dbReference type="NCBI Taxonomy" id="1906157"/>
    <lineage>
        <taxon>Bacteria</taxon>
        <taxon>Bacillati</taxon>
        <taxon>Candidatus Melainabacteria</taxon>
        <taxon>Candidatus Obscuribacterales</taxon>
        <taxon>Candidatus Obscuribacteraceae</taxon>
        <taxon>Candidatus Obscuribacter</taxon>
    </lineage>
</organism>